<sequence>MIVLKFIGPDMFSWMRHCVAEAYTLLRALSVLHVFGKLQKTCCDVEILFLLMLRLIFFPVSFTTHLILVLSHLLIEPPPQLFCDNSTLLSPYTGRRKVHFTFADGKEMVEEYHLTSEDLLLRKWRQRSALGALGHWEVEIGNAGLTKEDHPDGHLRENINMPKCIRMDTQNAFQWRIRNLPYPPDVYSLAVDPERQRCIIKTTNKKYYKTLSIPDMERYGLPLESSALSFTHKNNTLVITISTHHVAALHHLYWCSPAADAVLPLPFFDALLHQICPRWPPLVDRYRGSIRAATVRTERETEVLSRMTGHSSLQSESHQNQLQCMKLHHQQCRHLQTWRQTVWPHRRNNPLPPPLPICRAPGLDTIFSPVIRTAGSLQPASCL</sequence>
<reference evidence="4" key="2">
    <citation type="submission" date="2025-09" db="UniProtKB">
        <authorList>
            <consortium name="Ensembl"/>
        </authorList>
    </citation>
    <scope>IDENTIFICATION</scope>
</reference>
<evidence type="ECO:0000313" key="5">
    <source>
        <dbReference type="Proteomes" id="UP000694388"/>
    </source>
</evidence>
<dbReference type="GeneTree" id="ENSGT00390000014031"/>
<comment type="similarity">
    <text evidence="1">Belongs to the DPCD family.</text>
</comment>
<evidence type="ECO:0000256" key="3">
    <source>
        <dbReference type="SAM" id="Phobius"/>
    </source>
</evidence>
<dbReference type="Proteomes" id="UP000694388">
    <property type="component" value="Unplaced"/>
</dbReference>
<protein>
    <recommendedName>
        <fullName evidence="2">Protein DPCD</fullName>
    </recommendedName>
</protein>
<accession>A0A8C4Q3A5</accession>
<feature type="transmembrane region" description="Helical" evidence="3">
    <location>
        <begin position="47"/>
        <end position="75"/>
    </location>
</feature>
<evidence type="ECO:0000256" key="1">
    <source>
        <dbReference type="ARBA" id="ARBA00010597"/>
    </source>
</evidence>
<dbReference type="AlphaFoldDB" id="A0A8C4Q3A5"/>
<dbReference type="Ensembl" id="ENSEBUT00000009721.1">
    <property type="protein sequence ID" value="ENSEBUP00000009200.1"/>
    <property type="gene ID" value="ENSEBUG00000005939.1"/>
</dbReference>
<organism evidence="4 5">
    <name type="scientific">Eptatretus burgeri</name>
    <name type="common">Inshore hagfish</name>
    <dbReference type="NCBI Taxonomy" id="7764"/>
    <lineage>
        <taxon>Eukaryota</taxon>
        <taxon>Metazoa</taxon>
        <taxon>Chordata</taxon>
        <taxon>Craniata</taxon>
        <taxon>Vertebrata</taxon>
        <taxon>Cyclostomata</taxon>
        <taxon>Myxini</taxon>
        <taxon>Myxiniformes</taxon>
        <taxon>Myxinidae</taxon>
        <taxon>Eptatretinae</taxon>
        <taxon>Eptatretus</taxon>
    </lineage>
</organism>
<evidence type="ECO:0000313" key="4">
    <source>
        <dbReference type="Ensembl" id="ENSEBUP00000009200.1"/>
    </source>
</evidence>
<dbReference type="InterPro" id="IPR026224">
    <property type="entry name" value="DPCD"/>
</dbReference>
<reference evidence="4" key="1">
    <citation type="submission" date="2025-08" db="UniProtKB">
        <authorList>
            <consortium name="Ensembl"/>
        </authorList>
    </citation>
    <scope>IDENTIFICATION</scope>
</reference>
<dbReference type="PANTHER" id="PTHR31921:SF1">
    <property type="entry name" value="PROTEIN DPCD"/>
    <property type="match status" value="1"/>
</dbReference>
<evidence type="ECO:0000256" key="2">
    <source>
        <dbReference type="ARBA" id="ARBA00020330"/>
    </source>
</evidence>
<keyword evidence="3" id="KW-1133">Transmembrane helix</keyword>
<dbReference type="PRINTS" id="PR02065">
    <property type="entry name" value="PROTEINDPCD"/>
</dbReference>
<keyword evidence="5" id="KW-1185">Reference proteome</keyword>
<dbReference type="Pfam" id="PF14913">
    <property type="entry name" value="DPCD"/>
    <property type="match status" value="1"/>
</dbReference>
<name>A0A8C4Q3A5_EPTBU</name>
<proteinExistence type="inferred from homology"/>
<keyword evidence="3" id="KW-0812">Transmembrane</keyword>
<dbReference type="PANTHER" id="PTHR31921">
    <property type="entry name" value="PROTEIN DPCD"/>
    <property type="match status" value="1"/>
</dbReference>
<keyword evidence="3" id="KW-0472">Membrane</keyword>